<dbReference type="PRINTS" id="PR00455">
    <property type="entry name" value="HTHTETR"/>
</dbReference>
<evidence type="ECO:0000259" key="3">
    <source>
        <dbReference type="PROSITE" id="PS50977"/>
    </source>
</evidence>
<proteinExistence type="predicted"/>
<dbReference type="EMBL" id="VLLN01000019">
    <property type="protein sequence ID" value="TWJ17760.1"/>
    <property type="molecule type" value="Genomic_DNA"/>
</dbReference>
<dbReference type="Gene3D" id="1.10.357.10">
    <property type="entry name" value="Tetracycline Repressor, domain 2"/>
    <property type="match status" value="1"/>
</dbReference>
<dbReference type="SUPFAM" id="SSF46689">
    <property type="entry name" value="Homeodomain-like"/>
    <property type="match status" value="1"/>
</dbReference>
<dbReference type="Pfam" id="PF00440">
    <property type="entry name" value="TetR_N"/>
    <property type="match status" value="1"/>
</dbReference>
<keyword evidence="5" id="KW-1185">Reference proteome</keyword>
<dbReference type="Proteomes" id="UP000319449">
    <property type="component" value="Unassembled WGS sequence"/>
</dbReference>
<evidence type="ECO:0000313" key="4">
    <source>
        <dbReference type="EMBL" id="TWJ17760.1"/>
    </source>
</evidence>
<evidence type="ECO:0000256" key="2">
    <source>
        <dbReference type="PROSITE-ProRule" id="PRU00335"/>
    </source>
</evidence>
<feature type="DNA-binding region" description="H-T-H motif" evidence="2">
    <location>
        <begin position="29"/>
        <end position="48"/>
    </location>
</feature>
<dbReference type="InterPro" id="IPR001647">
    <property type="entry name" value="HTH_TetR"/>
</dbReference>
<dbReference type="Pfam" id="PF22604">
    <property type="entry name" value="TetR_HI_0893_C"/>
    <property type="match status" value="1"/>
</dbReference>
<evidence type="ECO:0000313" key="5">
    <source>
        <dbReference type="Proteomes" id="UP000319449"/>
    </source>
</evidence>
<dbReference type="InterPro" id="IPR050109">
    <property type="entry name" value="HTH-type_TetR-like_transc_reg"/>
</dbReference>
<dbReference type="PROSITE" id="PS50977">
    <property type="entry name" value="HTH_TETR_2"/>
    <property type="match status" value="1"/>
</dbReference>
<dbReference type="GO" id="GO:0000976">
    <property type="term" value="F:transcription cis-regulatory region binding"/>
    <property type="evidence" value="ECO:0007669"/>
    <property type="project" value="TreeGrafter"/>
</dbReference>
<keyword evidence="1 2" id="KW-0238">DNA-binding</keyword>
<dbReference type="PANTHER" id="PTHR30055">
    <property type="entry name" value="HTH-TYPE TRANSCRIPTIONAL REGULATOR RUTR"/>
    <property type="match status" value="1"/>
</dbReference>
<accession>A0A562VIR1</accession>
<feature type="domain" description="HTH tetR-type" evidence="3">
    <location>
        <begin position="6"/>
        <end position="66"/>
    </location>
</feature>
<dbReference type="RefSeq" id="WP_145023967.1">
    <property type="nucleotide sequence ID" value="NZ_VLLN01000019.1"/>
</dbReference>
<sequence length="193" mass="22054">MKSAQCDKRLAILQAALELIAEQGFHGAPMAMVADRAGVGAGTIYRYFENKDLLIAELYSALEQKLKVVLMEGYLPEKPIRERFIHLGRALLRYCIENPLHFRYIEQFHNSPYGVAFRRDKILGKQGECDVFRELFDDGVAQQVMKDLPLVILFALAFGPLLTVVRDHIFNFIVLDEPLIARTVEACWDGIRR</sequence>
<name>A0A562VIR1_9BACT</name>
<dbReference type="InterPro" id="IPR054422">
    <property type="entry name" value="TetR-like_HI_0893_C"/>
</dbReference>
<gene>
    <name evidence="4" type="ORF">JN12_02877</name>
</gene>
<evidence type="ECO:0000256" key="1">
    <source>
        <dbReference type="ARBA" id="ARBA00023125"/>
    </source>
</evidence>
<dbReference type="GO" id="GO:0003700">
    <property type="term" value="F:DNA-binding transcription factor activity"/>
    <property type="evidence" value="ECO:0007669"/>
    <property type="project" value="TreeGrafter"/>
</dbReference>
<organism evidence="4 5">
    <name type="scientific">Geobacter argillaceus</name>
    <dbReference type="NCBI Taxonomy" id="345631"/>
    <lineage>
        <taxon>Bacteria</taxon>
        <taxon>Pseudomonadati</taxon>
        <taxon>Thermodesulfobacteriota</taxon>
        <taxon>Desulfuromonadia</taxon>
        <taxon>Geobacterales</taxon>
        <taxon>Geobacteraceae</taxon>
        <taxon>Geobacter</taxon>
    </lineage>
</organism>
<reference evidence="4 5" key="1">
    <citation type="submission" date="2019-07" db="EMBL/GenBank/DDBJ databases">
        <title>Genomic Encyclopedia of Archaeal and Bacterial Type Strains, Phase II (KMG-II): from individual species to whole genera.</title>
        <authorList>
            <person name="Goeker M."/>
        </authorList>
    </citation>
    <scope>NUCLEOTIDE SEQUENCE [LARGE SCALE GENOMIC DNA]</scope>
    <source>
        <strain evidence="4 5">ATCC BAA-1139</strain>
    </source>
</reference>
<protein>
    <submittedName>
        <fullName evidence="4">TetR family transcriptional regulator</fullName>
    </submittedName>
</protein>
<dbReference type="AlphaFoldDB" id="A0A562VIR1"/>
<dbReference type="InterPro" id="IPR009057">
    <property type="entry name" value="Homeodomain-like_sf"/>
</dbReference>
<comment type="caution">
    <text evidence="4">The sequence shown here is derived from an EMBL/GenBank/DDBJ whole genome shotgun (WGS) entry which is preliminary data.</text>
</comment>
<dbReference type="OrthoDB" id="6430772at2"/>
<dbReference type="PANTHER" id="PTHR30055:SF207">
    <property type="entry name" value="HTH-TYPE TRANSCRIPTIONAL REPRESSOR FATR"/>
    <property type="match status" value="1"/>
</dbReference>